<sequence>MTTDFDRIQSLVQEYWRICAQVPEEAVLPVRLPHPRLAQLAATVATEMGDCAAHFRSMAVLWRGEYPGDAPDETGVT</sequence>
<accession>A0ABP5EDB4</accession>
<comment type="caution">
    <text evidence="1">The sequence shown here is derived from an EMBL/GenBank/DDBJ whole genome shotgun (WGS) entry which is preliminary data.</text>
</comment>
<keyword evidence="2" id="KW-1185">Reference proteome</keyword>
<dbReference type="Proteomes" id="UP001501116">
    <property type="component" value="Unassembled WGS sequence"/>
</dbReference>
<reference evidence="2" key="1">
    <citation type="journal article" date="2019" name="Int. J. Syst. Evol. Microbiol.">
        <title>The Global Catalogue of Microorganisms (GCM) 10K type strain sequencing project: providing services to taxonomists for standard genome sequencing and annotation.</title>
        <authorList>
            <consortium name="The Broad Institute Genomics Platform"/>
            <consortium name="The Broad Institute Genome Sequencing Center for Infectious Disease"/>
            <person name="Wu L."/>
            <person name="Ma J."/>
        </authorList>
    </citation>
    <scope>NUCLEOTIDE SEQUENCE [LARGE SCALE GENOMIC DNA]</scope>
    <source>
        <strain evidence="2">JCM 14545</strain>
    </source>
</reference>
<evidence type="ECO:0000313" key="2">
    <source>
        <dbReference type="Proteomes" id="UP001501116"/>
    </source>
</evidence>
<evidence type="ECO:0000313" key="1">
    <source>
        <dbReference type="EMBL" id="GAA1993531.1"/>
    </source>
</evidence>
<name>A0ABP5EDB4_9PSEU</name>
<protein>
    <submittedName>
        <fullName evidence="1">Uncharacterized protein</fullName>
    </submittedName>
</protein>
<dbReference type="RefSeq" id="WP_344431921.1">
    <property type="nucleotide sequence ID" value="NZ_BAAANN010000072.1"/>
</dbReference>
<organism evidence="1 2">
    <name type="scientific">Amycolatopsis minnesotensis</name>
    <dbReference type="NCBI Taxonomy" id="337894"/>
    <lineage>
        <taxon>Bacteria</taxon>
        <taxon>Bacillati</taxon>
        <taxon>Actinomycetota</taxon>
        <taxon>Actinomycetes</taxon>
        <taxon>Pseudonocardiales</taxon>
        <taxon>Pseudonocardiaceae</taxon>
        <taxon>Amycolatopsis</taxon>
    </lineage>
</organism>
<proteinExistence type="predicted"/>
<dbReference type="EMBL" id="BAAANN010000072">
    <property type="protein sequence ID" value="GAA1993531.1"/>
    <property type="molecule type" value="Genomic_DNA"/>
</dbReference>
<gene>
    <name evidence="1" type="ORF">GCM10009754_86050</name>
</gene>